<organism evidence="2 3">
    <name type="scientific">Kaistia defluvii</name>
    <dbReference type="NCBI Taxonomy" id="410841"/>
    <lineage>
        <taxon>Bacteria</taxon>
        <taxon>Pseudomonadati</taxon>
        <taxon>Pseudomonadota</taxon>
        <taxon>Alphaproteobacteria</taxon>
        <taxon>Hyphomicrobiales</taxon>
        <taxon>Kaistiaceae</taxon>
        <taxon>Kaistia</taxon>
    </lineage>
</organism>
<reference evidence="2 3" key="1">
    <citation type="submission" date="2024-06" db="EMBL/GenBank/DDBJ databases">
        <title>Sorghum-associated microbial communities from plants grown in Nebraska, USA.</title>
        <authorList>
            <person name="Schachtman D."/>
        </authorList>
    </citation>
    <scope>NUCLEOTIDE SEQUENCE [LARGE SCALE GENOMIC DNA]</scope>
    <source>
        <strain evidence="2 3">3207</strain>
    </source>
</reference>
<evidence type="ECO:0000313" key="3">
    <source>
        <dbReference type="Proteomes" id="UP001549321"/>
    </source>
</evidence>
<dbReference type="InterPro" id="IPR016181">
    <property type="entry name" value="Acyl_CoA_acyltransferase"/>
</dbReference>
<protein>
    <submittedName>
        <fullName evidence="2">RimJ/RimL family protein N-acetyltransferase</fullName>
    </submittedName>
</protein>
<feature type="domain" description="N-acetyltransferase" evidence="1">
    <location>
        <begin position="18"/>
        <end position="185"/>
    </location>
</feature>
<name>A0ABV2R593_9HYPH</name>
<dbReference type="Proteomes" id="UP001549321">
    <property type="component" value="Unassembled WGS sequence"/>
</dbReference>
<dbReference type="EMBL" id="JBEPSM010000004">
    <property type="protein sequence ID" value="MET4636454.1"/>
    <property type="molecule type" value="Genomic_DNA"/>
</dbReference>
<dbReference type="PROSITE" id="PS51186">
    <property type="entry name" value="GNAT"/>
    <property type="match status" value="1"/>
</dbReference>
<evidence type="ECO:0000313" key="2">
    <source>
        <dbReference type="EMBL" id="MET4636454.1"/>
    </source>
</evidence>
<evidence type="ECO:0000259" key="1">
    <source>
        <dbReference type="PROSITE" id="PS51186"/>
    </source>
</evidence>
<gene>
    <name evidence="2" type="ORF">ABIE08_004412</name>
</gene>
<accession>A0ABV2R593</accession>
<proteinExistence type="predicted"/>
<dbReference type="Gene3D" id="3.40.630.30">
    <property type="match status" value="1"/>
</dbReference>
<keyword evidence="3" id="KW-1185">Reference proteome</keyword>
<dbReference type="PANTHER" id="PTHR43792">
    <property type="entry name" value="GNAT FAMILY, PUTATIVE (AFU_ORTHOLOGUE AFUA_3G00765)-RELATED-RELATED"/>
    <property type="match status" value="1"/>
</dbReference>
<dbReference type="Pfam" id="PF13302">
    <property type="entry name" value="Acetyltransf_3"/>
    <property type="match status" value="1"/>
</dbReference>
<dbReference type="InterPro" id="IPR000182">
    <property type="entry name" value="GNAT_dom"/>
</dbReference>
<comment type="caution">
    <text evidence="2">The sequence shown here is derived from an EMBL/GenBank/DDBJ whole genome shotgun (WGS) entry which is preliminary data.</text>
</comment>
<sequence length="185" mass="20841">MMTIRAMLPEKTIQTANLLLRPLRPGDAAAIVAGLDDFEVTRWLARVPYPYTHDEAERFLAWERSQRPVSAEQVYAIDRDGMIGLISLRDAGPEPVLGYWLAQAHWGKRYMSEAVAALVDDTFVDPDVTTIQSGVFEGNERSLAIQKRLGFEIVGRSIQHNLALGRDLAHIDTALTRARHYELKK</sequence>
<dbReference type="InterPro" id="IPR051531">
    <property type="entry name" value="N-acetyltransferase"/>
</dbReference>
<dbReference type="SUPFAM" id="SSF55729">
    <property type="entry name" value="Acyl-CoA N-acyltransferases (Nat)"/>
    <property type="match status" value="1"/>
</dbReference>
<dbReference type="RefSeq" id="WP_354554060.1">
    <property type="nucleotide sequence ID" value="NZ_JBEPSM010000004.1"/>
</dbReference>